<dbReference type="Proteomes" id="UP000521872">
    <property type="component" value="Unassembled WGS sequence"/>
</dbReference>
<evidence type="ECO:0000313" key="5">
    <source>
        <dbReference type="Proteomes" id="UP000521872"/>
    </source>
</evidence>
<organism evidence="4 5">
    <name type="scientific">Agrocybe pediades</name>
    <dbReference type="NCBI Taxonomy" id="84607"/>
    <lineage>
        <taxon>Eukaryota</taxon>
        <taxon>Fungi</taxon>
        <taxon>Dikarya</taxon>
        <taxon>Basidiomycota</taxon>
        <taxon>Agaricomycotina</taxon>
        <taxon>Agaricomycetes</taxon>
        <taxon>Agaricomycetidae</taxon>
        <taxon>Agaricales</taxon>
        <taxon>Agaricineae</taxon>
        <taxon>Strophariaceae</taxon>
        <taxon>Agrocybe</taxon>
    </lineage>
</organism>
<dbReference type="PANTHER" id="PTHR48104">
    <property type="entry name" value="METACASPASE-4"/>
    <property type="match status" value="1"/>
</dbReference>
<feature type="domain" description="Peptidase C14 caspase" evidence="3">
    <location>
        <begin position="516"/>
        <end position="803"/>
    </location>
</feature>
<proteinExistence type="inferred from homology"/>
<evidence type="ECO:0000259" key="3">
    <source>
        <dbReference type="Pfam" id="PF00656"/>
    </source>
</evidence>
<comment type="similarity">
    <text evidence="1">Belongs to the peptidase C14B family.</text>
</comment>
<comment type="caution">
    <text evidence="4">The sequence shown here is derived from an EMBL/GenBank/DDBJ whole genome shotgun (WGS) entry which is preliminary data.</text>
</comment>
<feature type="compositionally biased region" description="Low complexity" evidence="2">
    <location>
        <begin position="423"/>
        <end position="437"/>
    </location>
</feature>
<feature type="compositionally biased region" description="Low complexity" evidence="2">
    <location>
        <begin position="349"/>
        <end position="360"/>
    </location>
</feature>
<dbReference type="Pfam" id="PF00656">
    <property type="entry name" value="Peptidase_C14"/>
    <property type="match status" value="1"/>
</dbReference>
<feature type="region of interest" description="Disordered" evidence="2">
    <location>
        <begin position="72"/>
        <end position="472"/>
    </location>
</feature>
<accession>A0A8H4QEM8</accession>
<feature type="compositionally biased region" description="Low complexity" evidence="2">
    <location>
        <begin position="455"/>
        <end position="472"/>
    </location>
</feature>
<gene>
    <name evidence="4" type="ORF">D9613_012236</name>
</gene>
<dbReference type="InterPro" id="IPR050452">
    <property type="entry name" value="Metacaspase"/>
</dbReference>
<feature type="compositionally biased region" description="Polar residues" evidence="2">
    <location>
        <begin position="234"/>
        <end position="245"/>
    </location>
</feature>
<evidence type="ECO:0000256" key="2">
    <source>
        <dbReference type="SAM" id="MobiDB-lite"/>
    </source>
</evidence>
<dbReference type="Gene3D" id="3.40.50.12660">
    <property type="match status" value="1"/>
</dbReference>
<dbReference type="AlphaFoldDB" id="A0A8H4QEM8"/>
<evidence type="ECO:0000256" key="1">
    <source>
        <dbReference type="ARBA" id="ARBA00009005"/>
    </source>
</evidence>
<dbReference type="InterPro" id="IPR011600">
    <property type="entry name" value="Pept_C14_caspase"/>
</dbReference>
<feature type="compositionally biased region" description="Basic residues" evidence="2">
    <location>
        <begin position="299"/>
        <end position="310"/>
    </location>
</feature>
<dbReference type="GO" id="GO:0005737">
    <property type="term" value="C:cytoplasm"/>
    <property type="evidence" value="ECO:0007669"/>
    <property type="project" value="TreeGrafter"/>
</dbReference>
<name>A0A8H4QEM8_9AGAR</name>
<evidence type="ECO:0000313" key="4">
    <source>
        <dbReference type="EMBL" id="KAF4609572.1"/>
    </source>
</evidence>
<dbReference type="EMBL" id="JAACJL010000061">
    <property type="protein sequence ID" value="KAF4609572.1"/>
    <property type="molecule type" value="Genomic_DNA"/>
</dbReference>
<feature type="compositionally biased region" description="Low complexity" evidence="2">
    <location>
        <begin position="270"/>
        <end position="287"/>
    </location>
</feature>
<sequence length="805" mass="87091">MSHYTHDGRDYTQGEQPGYGGEGGRHGYGRRYHPEPIKLDPTREKLIMRPNAPIPKFFPTPTAIQVIPIYDDAGPGMPPPQSAPAHRPTYDRSETIRPMGRSRSHTPGRAVYTDSEYDYSDDDYDHRERRGRGRSYSQSYSRSQSRGGGGGYDSYPSDYDSDRRGGYRSRGRSMSSSSGSDRYRRGRSRSRYTSTDDEGAYYAGHTRPGGTAYAGSAYESRARPPDAVTPSGKPYSQTPQPQSGVNAHVPSQGYAGSMYGGSQVGNHHPQSASASAYALALSQAHSQHGGAPSQYAPSHHSHAPSHHHHGGGAGSRASVYDSRARPPDALTPSGKPYSQAPQPHSLPVQSASHSQAHAQAGYAPSHHTHHSRGSSSVSTGGGSRSGSGTSVHHFTVQSPSPTRGETTFGLLGHTRSHAASRMSYAPSHHSHHSYAPSQRAPSHAPSRPQSHFSVAPSRLSHAPSHAPSAAAHSVLSSTPSALSAAGLERGIMDAIQRYLKELPTNPNFCYSSCRGRKKAVCIGINYIGQKDELRGCANDARNMRKFLMIFPLLSPTHPAATAHYGFKSSDILLLLDDDKGPTGGAAKPTKREMFNAMAWLVKDAKMHDSLFFHYSGHGGQSPDASGMEKDGMDETIYPMDYDKDGDIIDDVRASVFLPPLTLFLLFGELYKALVEPLPPGCRLTAVFDSCHSGTVLDLPYLHSAHGRLRGMNHISKRARQRGVAPSADVISFAACKDDETSADTFNGGVATGAMSFALVQSLQNNPNQTYAELLKHLRDILIPKYHQKAQISGTHPVDLNRQFTL</sequence>
<dbReference type="PANTHER" id="PTHR48104:SF30">
    <property type="entry name" value="METACASPASE-1"/>
    <property type="match status" value="1"/>
</dbReference>
<feature type="region of interest" description="Disordered" evidence="2">
    <location>
        <begin position="1"/>
        <end position="40"/>
    </location>
</feature>
<feature type="compositionally biased region" description="Low complexity" evidence="2">
    <location>
        <begin position="134"/>
        <end position="145"/>
    </location>
</feature>
<keyword evidence="5" id="KW-1185">Reference proteome</keyword>
<feature type="compositionally biased region" description="Basic and acidic residues" evidence="2">
    <location>
        <begin position="1"/>
        <end position="12"/>
    </location>
</feature>
<dbReference type="GO" id="GO:0006508">
    <property type="term" value="P:proteolysis"/>
    <property type="evidence" value="ECO:0007669"/>
    <property type="project" value="InterPro"/>
</dbReference>
<reference evidence="4 5" key="1">
    <citation type="submission" date="2019-12" db="EMBL/GenBank/DDBJ databases">
        <authorList>
            <person name="Floudas D."/>
            <person name="Bentzer J."/>
            <person name="Ahren D."/>
            <person name="Johansson T."/>
            <person name="Persson P."/>
            <person name="Tunlid A."/>
        </authorList>
    </citation>
    <scope>NUCLEOTIDE SEQUENCE [LARGE SCALE GENOMIC DNA]</scope>
    <source>
        <strain evidence="4 5">CBS 102.39</strain>
    </source>
</reference>
<protein>
    <recommendedName>
        <fullName evidence="3">Peptidase C14 caspase domain-containing protein</fullName>
    </recommendedName>
</protein>
<dbReference type="GO" id="GO:0004197">
    <property type="term" value="F:cysteine-type endopeptidase activity"/>
    <property type="evidence" value="ECO:0007669"/>
    <property type="project" value="InterPro"/>
</dbReference>
<feature type="compositionally biased region" description="Polar residues" evidence="2">
    <location>
        <begin position="395"/>
        <end position="405"/>
    </location>
</feature>